<comment type="caution">
    <text evidence="1">The sequence shown here is derived from an EMBL/GenBank/DDBJ whole genome shotgun (WGS) entry which is preliminary data.</text>
</comment>
<accession>A0A017RYM0</accession>
<dbReference type="Proteomes" id="UP000019681">
    <property type="component" value="Unassembled WGS sequence"/>
</dbReference>
<gene>
    <name evidence="1" type="ORF">Q428_00495</name>
</gene>
<organism evidence="1 2">
    <name type="scientific">Fervidicella metallireducens AeB</name>
    <dbReference type="NCBI Taxonomy" id="1403537"/>
    <lineage>
        <taxon>Bacteria</taxon>
        <taxon>Bacillati</taxon>
        <taxon>Bacillota</taxon>
        <taxon>Clostridia</taxon>
        <taxon>Eubacteriales</taxon>
        <taxon>Clostridiaceae</taxon>
        <taxon>Fervidicella</taxon>
    </lineage>
</organism>
<dbReference type="AlphaFoldDB" id="A0A017RYM0"/>
<dbReference type="EMBL" id="AZQP01000001">
    <property type="protein sequence ID" value="EYE89878.1"/>
    <property type="molecule type" value="Genomic_DNA"/>
</dbReference>
<dbReference type="STRING" id="1403537.Q428_00495"/>
<protein>
    <submittedName>
        <fullName evidence="1">Uncharacterized protein</fullName>
    </submittedName>
</protein>
<keyword evidence="2" id="KW-1185">Reference proteome</keyword>
<evidence type="ECO:0000313" key="1">
    <source>
        <dbReference type="EMBL" id="EYE89878.1"/>
    </source>
</evidence>
<evidence type="ECO:0000313" key="2">
    <source>
        <dbReference type="Proteomes" id="UP000019681"/>
    </source>
</evidence>
<dbReference type="OrthoDB" id="1678992at2"/>
<dbReference type="RefSeq" id="WP_035377170.1">
    <property type="nucleotide sequence ID" value="NZ_AZQP01000001.1"/>
</dbReference>
<reference evidence="1 2" key="1">
    <citation type="journal article" date="2014" name="Genome Announc.">
        <title>Draft Genome Sequence of Fervidicella metallireducens Strain AeBT, an Iron-Reducing Thermoanaerobe from the Great Artesian Basin.</title>
        <authorList>
            <person name="Patel B.K."/>
        </authorList>
    </citation>
    <scope>NUCLEOTIDE SEQUENCE [LARGE SCALE GENOMIC DNA]</scope>
    <source>
        <strain evidence="1 2">AeB</strain>
    </source>
</reference>
<proteinExistence type="predicted"/>
<name>A0A017RYM0_9CLOT</name>
<sequence>MIFNASSKIAVKCSECGKFSIINLDFFKLKTATSFRCDCGSKLLKIQIINNELLIEIDCIACEKTHAYKYRLKDIIERPVTIISCPLIGMEIAFLGKEKFVEDIVTRYMEDMYQLLKYLGIVEERPSRVVK</sequence>